<dbReference type="Gene3D" id="2.170.16.10">
    <property type="entry name" value="Hedgehog/Intein (Hint) domain"/>
    <property type="match status" value="1"/>
</dbReference>
<dbReference type="InterPro" id="IPR030930">
    <property type="entry name" value="AIDA"/>
</dbReference>
<evidence type="ECO:0000313" key="3">
    <source>
        <dbReference type="Proteomes" id="UP000077786"/>
    </source>
</evidence>
<gene>
    <name evidence="2" type="ORF">A0123_00878</name>
</gene>
<proteinExistence type="predicted"/>
<accession>A0A1B6VLS6</accession>
<dbReference type="SUPFAM" id="SSF51294">
    <property type="entry name" value="Hedgehog/intein (Hint) domain"/>
    <property type="match status" value="1"/>
</dbReference>
<dbReference type="Proteomes" id="UP000077786">
    <property type="component" value="Unassembled WGS sequence"/>
</dbReference>
<evidence type="ECO:0000259" key="1">
    <source>
        <dbReference type="Pfam" id="PF13403"/>
    </source>
</evidence>
<feature type="domain" description="Hedgehog/Intein (Hint)" evidence="1">
    <location>
        <begin position="316"/>
        <end position="455"/>
    </location>
</feature>
<name>A0A1B6VLS6_9PROT</name>
<organism evidence="2 3">
    <name type="scientific">Gluconobacter cerinus</name>
    <dbReference type="NCBI Taxonomy" id="38307"/>
    <lineage>
        <taxon>Bacteria</taxon>
        <taxon>Pseudomonadati</taxon>
        <taxon>Pseudomonadota</taxon>
        <taxon>Alphaproteobacteria</taxon>
        <taxon>Acetobacterales</taxon>
        <taxon>Acetobacteraceae</taxon>
        <taxon>Gluconobacter</taxon>
    </lineage>
</organism>
<protein>
    <submittedName>
        <fullName evidence="2">Membrane protein</fullName>
    </submittedName>
</protein>
<dbReference type="OrthoDB" id="7284755at2"/>
<dbReference type="InterPro" id="IPR012332">
    <property type="entry name" value="Autotransporter_pectin_lyase_C"/>
</dbReference>
<sequence length="661" mass="68935">MRLSPRKDILVNHRNPSRYPDPCHDGLTRRQHNTTVSGLYISGKNDYLIVNSGGTAIKTTVTAGGHVEVYSGGRTISSILTVPDTEEVIYSGGTATGTIATKGAGQTVNKGGVASNTVASNGNQFIFGGSSFNASIQSGGKQTLTSGTATANTVTSGGTVAATGGTTVRDRIQAGGVETISQNAVASGATVSGAAARLNVSSGGRAVNTIVNAGGNIVVGSKGIASGTTISSGGSLVIQGGSITDTMLVPGGQIDIGTLDYKGNTAAKIVGNVLTVTQGKASYTIKLVGDYSQYHAHFSPDGNGKTIISLDKGAEVCFLADTMIRTTTGDMPVQDIQIGAEVLAWTPEGEQVRPVVWVGRKHAIVRQGLAPDVAGYPVRICKNAIADGVPSKDLLVTPEHSLFIDGGLIPARMLVNGRSIIYETTITSYDYFHIETDVHSVLTSDGMLTESYLNTGNRDGFTQDGAVVSLSSPVRTWEADAAAPLTVSRNKVEPVHHALAERAMNLGFDDVRDARAVVTDPDLHVITPAGKVIRQSRESNGRAIFTLPSNVRSVSLVSRAAKPSDAIGPFVDDRRELGVLVGNITLYTPENTRTITSHLEETDLSGWADKENSAIRWTLGDAQLDLGSSAVEHGMSLLAVEIVAGGPYIDQPNTEVSALQA</sequence>
<comment type="caution">
    <text evidence="2">The sequence shown here is derived from an EMBL/GenBank/DDBJ whole genome shotgun (WGS) entry which is preliminary data.</text>
</comment>
<reference evidence="2 3" key="1">
    <citation type="submission" date="2016-03" db="EMBL/GenBank/DDBJ databases">
        <title>Draft genome sequence of Gluconobacter cerinus strain CECT 9110.</title>
        <authorList>
            <person name="Sainz F."/>
            <person name="Mas A."/>
            <person name="Torija M.J."/>
        </authorList>
    </citation>
    <scope>NUCLEOTIDE SEQUENCE [LARGE SCALE GENOMIC DNA]</scope>
    <source>
        <strain evidence="2 3">CECT 9110</strain>
    </source>
</reference>
<dbReference type="EMBL" id="LUTU01000005">
    <property type="protein sequence ID" value="OAJ68175.1"/>
    <property type="molecule type" value="Genomic_DNA"/>
</dbReference>
<dbReference type="InterPro" id="IPR028992">
    <property type="entry name" value="Hedgehog/Intein_dom"/>
</dbReference>
<dbReference type="InterPro" id="IPR036844">
    <property type="entry name" value="Hint_dom_sf"/>
</dbReference>
<dbReference type="PATRIC" id="fig|38307.3.peg.903"/>
<dbReference type="Gene3D" id="2.160.20.20">
    <property type="match status" value="1"/>
</dbReference>
<dbReference type="Pfam" id="PF13403">
    <property type="entry name" value="Hint_2"/>
    <property type="match status" value="1"/>
</dbReference>
<dbReference type="NCBIfam" id="TIGR04415">
    <property type="entry name" value="O_hepto_targRPT"/>
    <property type="match status" value="1"/>
</dbReference>
<evidence type="ECO:0000313" key="2">
    <source>
        <dbReference type="EMBL" id="OAJ68175.1"/>
    </source>
</evidence>
<dbReference type="AlphaFoldDB" id="A0A1B6VLS6"/>